<protein>
    <submittedName>
        <fullName evidence="2">Putative secreted peptide</fullName>
    </submittedName>
</protein>
<keyword evidence="1" id="KW-1133">Transmembrane helix</keyword>
<proteinExistence type="predicted"/>
<name>A0A2M3ZVM6_9DIPT</name>
<dbReference type="EMBL" id="GGFM01011842">
    <property type="protein sequence ID" value="MBW32593.1"/>
    <property type="molecule type" value="Transcribed_RNA"/>
</dbReference>
<organism evidence="2">
    <name type="scientific">Anopheles braziliensis</name>
    <dbReference type="NCBI Taxonomy" id="58242"/>
    <lineage>
        <taxon>Eukaryota</taxon>
        <taxon>Metazoa</taxon>
        <taxon>Ecdysozoa</taxon>
        <taxon>Arthropoda</taxon>
        <taxon>Hexapoda</taxon>
        <taxon>Insecta</taxon>
        <taxon>Pterygota</taxon>
        <taxon>Neoptera</taxon>
        <taxon>Endopterygota</taxon>
        <taxon>Diptera</taxon>
        <taxon>Nematocera</taxon>
        <taxon>Culicoidea</taxon>
        <taxon>Culicidae</taxon>
        <taxon>Anophelinae</taxon>
        <taxon>Anopheles</taxon>
    </lineage>
</organism>
<reference evidence="2" key="1">
    <citation type="submission" date="2018-01" db="EMBL/GenBank/DDBJ databases">
        <title>An insight into the sialome of Amazonian anophelines.</title>
        <authorList>
            <person name="Ribeiro J.M."/>
            <person name="Scarpassa V."/>
            <person name="Calvo E."/>
        </authorList>
    </citation>
    <scope>NUCLEOTIDE SEQUENCE</scope>
    <source>
        <tissue evidence="2">Salivary glands</tissue>
    </source>
</reference>
<accession>A0A2M3ZVM6</accession>
<evidence type="ECO:0000313" key="2">
    <source>
        <dbReference type="EMBL" id="MBW32593.1"/>
    </source>
</evidence>
<keyword evidence="1" id="KW-0812">Transmembrane</keyword>
<sequence length="120" mass="13925">MMPILVQVVVIDRCVLAGIPVEHELAIVQSSHAAFLLYDAQVPLPDRFLFLFLVLHHRFRLRRRRCGPRTSLFIVVFILLPILDTLPFAIPPIVLLEGIPLFARQQCRHRNIAKLWNVRE</sequence>
<evidence type="ECO:0000256" key="1">
    <source>
        <dbReference type="SAM" id="Phobius"/>
    </source>
</evidence>
<feature type="transmembrane region" description="Helical" evidence="1">
    <location>
        <begin position="71"/>
        <end position="90"/>
    </location>
</feature>
<dbReference type="AlphaFoldDB" id="A0A2M3ZVM6"/>
<keyword evidence="1" id="KW-0472">Membrane</keyword>